<evidence type="ECO:0000256" key="1">
    <source>
        <dbReference type="SAM" id="MobiDB-lite"/>
    </source>
</evidence>
<evidence type="ECO:0000313" key="3">
    <source>
        <dbReference type="Proteomes" id="UP001310594"/>
    </source>
</evidence>
<dbReference type="AlphaFoldDB" id="A0AAN7W3U5"/>
<accession>A0AAN7W3U5</accession>
<proteinExistence type="predicted"/>
<sequence length="142" mass="15982">MVHQSIPSYREQANEDQPHTHDQTRVSDEQLPAYSAAETGQSPAYIREKAFSLQPLQQSKGPGKMSTIKSILTGDVHKHNPRYVLEESVTGQPSVARSTSSKPAESKRTQSTLRSILTGDVQKHHPMYRLEESMDERLQGRK</sequence>
<gene>
    <name evidence="2" type="ORF">LTR97_008490</name>
</gene>
<evidence type="ECO:0000313" key="2">
    <source>
        <dbReference type="EMBL" id="KAK5696070.1"/>
    </source>
</evidence>
<feature type="region of interest" description="Disordered" evidence="1">
    <location>
        <begin position="87"/>
        <end position="126"/>
    </location>
</feature>
<dbReference type="Proteomes" id="UP001310594">
    <property type="component" value="Unassembled WGS sequence"/>
</dbReference>
<name>A0AAN7W3U5_9PEZI</name>
<feature type="compositionally biased region" description="Basic and acidic residues" evidence="1">
    <location>
        <begin position="12"/>
        <end position="28"/>
    </location>
</feature>
<comment type="caution">
    <text evidence="2">The sequence shown here is derived from an EMBL/GenBank/DDBJ whole genome shotgun (WGS) entry which is preliminary data.</text>
</comment>
<feature type="compositionally biased region" description="Polar residues" evidence="1">
    <location>
        <begin position="89"/>
        <end position="115"/>
    </location>
</feature>
<feature type="region of interest" description="Disordered" evidence="1">
    <location>
        <begin position="1"/>
        <end position="43"/>
    </location>
</feature>
<protein>
    <submittedName>
        <fullName evidence="2">Uncharacterized protein</fullName>
    </submittedName>
</protein>
<reference evidence="2" key="1">
    <citation type="submission" date="2023-08" db="EMBL/GenBank/DDBJ databases">
        <title>Black Yeasts Isolated from many extreme environments.</title>
        <authorList>
            <person name="Coleine C."/>
            <person name="Stajich J.E."/>
            <person name="Selbmann L."/>
        </authorList>
    </citation>
    <scope>NUCLEOTIDE SEQUENCE</scope>
    <source>
        <strain evidence="2">CCFEE 5810</strain>
    </source>
</reference>
<dbReference type="EMBL" id="JAVRQU010000013">
    <property type="protein sequence ID" value="KAK5696070.1"/>
    <property type="molecule type" value="Genomic_DNA"/>
</dbReference>
<organism evidence="2 3">
    <name type="scientific">Elasticomyces elasticus</name>
    <dbReference type="NCBI Taxonomy" id="574655"/>
    <lineage>
        <taxon>Eukaryota</taxon>
        <taxon>Fungi</taxon>
        <taxon>Dikarya</taxon>
        <taxon>Ascomycota</taxon>
        <taxon>Pezizomycotina</taxon>
        <taxon>Dothideomycetes</taxon>
        <taxon>Dothideomycetidae</taxon>
        <taxon>Mycosphaerellales</taxon>
        <taxon>Teratosphaeriaceae</taxon>
        <taxon>Elasticomyces</taxon>
    </lineage>
</organism>